<name>A0A1H6GZ85_CHRCI</name>
<dbReference type="InterPro" id="IPR008993">
    <property type="entry name" value="TIMP-like_OB-fold"/>
</dbReference>
<reference evidence="2 3" key="1">
    <citation type="submission" date="2016-10" db="EMBL/GenBank/DDBJ databases">
        <authorList>
            <person name="de Groot N.N."/>
        </authorList>
    </citation>
    <scope>NUCLEOTIDE SEQUENCE [LARGE SCALE GENOMIC DNA]</scope>
    <source>
        <strain evidence="2 3">DSM 23031</strain>
    </source>
</reference>
<dbReference type="Proteomes" id="UP000198561">
    <property type="component" value="Unassembled WGS sequence"/>
</dbReference>
<evidence type="ECO:0000256" key="1">
    <source>
        <dbReference type="SAM" id="SignalP"/>
    </source>
</evidence>
<evidence type="ECO:0008006" key="4">
    <source>
        <dbReference type="Google" id="ProtNLM"/>
    </source>
</evidence>
<proteinExistence type="predicted"/>
<dbReference type="AlphaFoldDB" id="A0A1H6GZ85"/>
<dbReference type="SUPFAM" id="SSF50242">
    <property type="entry name" value="TIMP-like"/>
    <property type="match status" value="1"/>
</dbReference>
<dbReference type="EMBL" id="FNWQ01000001">
    <property type="protein sequence ID" value="SEH28857.1"/>
    <property type="molecule type" value="Genomic_DNA"/>
</dbReference>
<accession>A0A1H6GZ85</accession>
<gene>
    <name evidence="2" type="ORF">SAMN05421593_0832</name>
</gene>
<dbReference type="Gene3D" id="2.40.50.120">
    <property type="match status" value="1"/>
</dbReference>
<dbReference type="STRING" id="680127.SAMN05421593_0832"/>
<protein>
    <recommendedName>
        <fullName evidence="4">Tissue inhibitor of metalloproteinase</fullName>
    </recommendedName>
</protein>
<evidence type="ECO:0000313" key="3">
    <source>
        <dbReference type="Proteomes" id="UP000198561"/>
    </source>
</evidence>
<keyword evidence="1" id="KW-0732">Signal</keyword>
<feature type="signal peptide" evidence="1">
    <location>
        <begin position="1"/>
        <end position="23"/>
    </location>
</feature>
<feature type="chain" id="PRO_5011702818" description="Tissue inhibitor of metalloproteinase" evidence="1">
    <location>
        <begin position="24"/>
        <end position="254"/>
    </location>
</feature>
<dbReference type="RefSeq" id="WP_089690024.1">
    <property type="nucleotide sequence ID" value="NZ_FNWQ01000001.1"/>
</dbReference>
<organism evidence="2 3">
    <name type="scientific">Chryseobacterium culicis</name>
    <dbReference type="NCBI Taxonomy" id="680127"/>
    <lineage>
        <taxon>Bacteria</taxon>
        <taxon>Pseudomonadati</taxon>
        <taxon>Bacteroidota</taxon>
        <taxon>Flavobacteriia</taxon>
        <taxon>Flavobacteriales</taxon>
        <taxon>Weeksellaceae</taxon>
        <taxon>Chryseobacterium group</taxon>
        <taxon>Chryseobacterium</taxon>
    </lineage>
</organism>
<evidence type="ECO:0000313" key="2">
    <source>
        <dbReference type="EMBL" id="SEH28857.1"/>
    </source>
</evidence>
<dbReference type="OrthoDB" id="1236556at2"/>
<sequence length="254" mass="29133">MKTLMKKLSLLLFLLFSIIQVSACKCVYETLPQNYQSADFAGIIKILKVYDENIEQRTYKADIEIEKMYKGTIFKTINVRGLIGNSYSGACEVNVLPNERYLIFLNRYDNTSSISSCTPKSKLENKPTKAEKLWLKNQEKVFTYLDNHKFSFIQFARCYDETQTGNKSDLSKISGFKPKQPFAIYKVKINEMSKVQEITPVTTFGSKDSIIENILKTNMIVSATTSFWDPNPKEALLFLSYNKNDPYGEVISCD</sequence>